<dbReference type="SUPFAM" id="SSF143011">
    <property type="entry name" value="RelE-like"/>
    <property type="match status" value="1"/>
</dbReference>
<organism evidence="1 2">
    <name type="scientific">Sulfitobacter sediminis</name>
    <dbReference type="NCBI Taxonomy" id="3234186"/>
    <lineage>
        <taxon>Bacteria</taxon>
        <taxon>Pseudomonadati</taxon>
        <taxon>Pseudomonadota</taxon>
        <taxon>Alphaproteobacteria</taxon>
        <taxon>Rhodobacterales</taxon>
        <taxon>Roseobacteraceae</taxon>
        <taxon>Sulfitobacter</taxon>
    </lineage>
</organism>
<protein>
    <submittedName>
        <fullName evidence="1">Type II toxin-antitoxin system RelE/ParE family toxin</fullName>
    </submittedName>
</protein>
<evidence type="ECO:0000313" key="1">
    <source>
        <dbReference type="EMBL" id="MEW9918882.1"/>
    </source>
</evidence>
<dbReference type="PANTHER" id="PTHR40266:SF2">
    <property type="entry name" value="TOXIN HIGB-1"/>
    <property type="match status" value="1"/>
</dbReference>
<dbReference type="Gene3D" id="3.30.2310.20">
    <property type="entry name" value="RelE-like"/>
    <property type="match status" value="1"/>
</dbReference>
<keyword evidence="2" id="KW-1185">Reference proteome</keyword>
<dbReference type="Proteomes" id="UP001556098">
    <property type="component" value="Unassembled WGS sequence"/>
</dbReference>
<dbReference type="Pfam" id="PF05015">
    <property type="entry name" value="HigB-like_toxin"/>
    <property type="match status" value="1"/>
</dbReference>
<reference evidence="1 2" key="1">
    <citation type="submission" date="2024-07" db="EMBL/GenBank/DDBJ databases">
        <title>Marimonas sp.nov., isolated from tidal-flat sediment.</title>
        <authorList>
            <person name="Jayan J.N."/>
            <person name="Lee S.S."/>
        </authorList>
    </citation>
    <scope>NUCLEOTIDE SEQUENCE [LARGE SCALE GENOMIC DNA]</scope>
    <source>
        <strain evidence="1 2">MJW-29</strain>
    </source>
</reference>
<dbReference type="InterPro" id="IPR007711">
    <property type="entry name" value="HigB-1"/>
</dbReference>
<evidence type="ECO:0000313" key="2">
    <source>
        <dbReference type="Proteomes" id="UP001556098"/>
    </source>
</evidence>
<name>A0ABV3RIV0_9RHOB</name>
<dbReference type="RefSeq" id="WP_367876590.1">
    <property type="nucleotide sequence ID" value="NZ_JBFNXX010000003.1"/>
</dbReference>
<dbReference type="PANTHER" id="PTHR40266">
    <property type="entry name" value="TOXIN HIGB-1"/>
    <property type="match status" value="1"/>
</dbReference>
<comment type="caution">
    <text evidence="1">The sequence shown here is derived from an EMBL/GenBank/DDBJ whole genome shotgun (WGS) entry which is preliminary data.</text>
</comment>
<dbReference type="EMBL" id="JBFNXX010000003">
    <property type="protein sequence ID" value="MEW9918882.1"/>
    <property type="molecule type" value="Genomic_DNA"/>
</dbReference>
<gene>
    <name evidence="1" type="ORF">AB2B41_04675</name>
</gene>
<proteinExistence type="predicted"/>
<accession>A0ABV3RIV0</accession>
<dbReference type="InterPro" id="IPR035093">
    <property type="entry name" value="RelE/ParE_toxin_dom_sf"/>
</dbReference>
<sequence length="93" mass="10795">MIKTFACKHTEKLHTAGQPARQFRPFARQAKRKLLMLHAAAEVRDLRSPPGNRLEKLSGDRAGQYSIRINDQWRICFRWEEGGATDVEICDYH</sequence>